<keyword evidence="3" id="KW-1185">Reference proteome</keyword>
<name>X4ZGT8_9BACL</name>
<keyword evidence="1" id="KW-0812">Transmembrane</keyword>
<feature type="transmembrane region" description="Helical" evidence="1">
    <location>
        <begin position="210"/>
        <end position="229"/>
    </location>
</feature>
<proteinExistence type="predicted"/>
<gene>
    <name evidence="2" type="ORF">PSAB_04995</name>
</gene>
<dbReference type="AlphaFoldDB" id="X4ZGT8"/>
<keyword evidence="1" id="KW-1133">Transmembrane helix</keyword>
<keyword evidence="1" id="KW-0472">Membrane</keyword>
<organism evidence="2 3">
    <name type="scientific">Paenibacillus sabinae T27</name>
    <dbReference type="NCBI Taxonomy" id="1268072"/>
    <lineage>
        <taxon>Bacteria</taxon>
        <taxon>Bacillati</taxon>
        <taxon>Bacillota</taxon>
        <taxon>Bacilli</taxon>
        <taxon>Bacillales</taxon>
        <taxon>Paenibacillaceae</taxon>
        <taxon>Paenibacillus</taxon>
    </lineage>
</organism>
<evidence type="ECO:0000313" key="2">
    <source>
        <dbReference type="EMBL" id="AHV95935.1"/>
    </source>
</evidence>
<feature type="transmembrane region" description="Helical" evidence="1">
    <location>
        <begin position="250"/>
        <end position="269"/>
    </location>
</feature>
<feature type="transmembrane region" description="Helical" evidence="1">
    <location>
        <begin position="311"/>
        <end position="334"/>
    </location>
</feature>
<reference evidence="2 3" key="1">
    <citation type="journal article" date="2014" name="PLoS Genet.">
        <title>Comparative Genomic Analysis of N2-Fixing and Non-N2-Fixing Paenibacillus spp.: Organization, Evolution and Expression of the Nitrogen Fixation Genes.</title>
        <authorList>
            <person name="Xie J.B."/>
            <person name="Du Z."/>
            <person name="Bai L."/>
            <person name="Tian C."/>
            <person name="Zhang Y."/>
            <person name="Xie J.Y."/>
            <person name="Wang T."/>
            <person name="Liu X."/>
            <person name="Chen X."/>
            <person name="Cheng Q."/>
            <person name="Chen S."/>
            <person name="Li J."/>
        </authorList>
    </citation>
    <scope>NUCLEOTIDE SEQUENCE [LARGE SCALE GENOMIC DNA]</scope>
    <source>
        <strain evidence="2 3">T27</strain>
    </source>
</reference>
<dbReference type="eggNOG" id="COG0697">
    <property type="taxonomic scope" value="Bacteria"/>
</dbReference>
<dbReference type="Pfam" id="PF13536">
    <property type="entry name" value="EmrE"/>
    <property type="match status" value="1"/>
</dbReference>
<dbReference type="KEGG" id="psab:PSAB_04995"/>
<feature type="transmembrane region" description="Helical" evidence="1">
    <location>
        <begin position="56"/>
        <end position="72"/>
    </location>
</feature>
<feature type="transmembrane region" description="Helical" evidence="1">
    <location>
        <begin position="84"/>
        <end position="102"/>
    </location>
</feature>
<dbReference type="EMBL" id="CP004078">
    <property type="protein sequence ID" value="AHV95935.1"/>
    <property type="molecule type" value="Genomic_DNA"/>
</dbReference>
<feature type="transmembrane region" description="Helical" evidence="1">
    <location>
        <begin position="122"/>
        <end position="144"/>
    </location>
</feature>
<accession>X4ZGT8</accession>
<dbReference type="InterPro" id="IPR032713">
    <property type="entry name" value="EmrE"/>
</dbReference>
<dbReference type="Proteomes" id="UP000019772">
    <property type="component" value="Chromosome"/>
</dbReference>
<evidence type="ECO:0000256" key="1">
    <source>
        <dbReference type="SAM" id="Phobius"/>
    </source>
</evidence>
<feature type="transmembrane region" description="Helical" evidence="1">
    <location>
        <begin position="184"/>
        <end position="204"/>
    </location>
</feature>
<feature type="transmembrane region" description="Helical" evidence="1">
    <location>
        <begin position="150"/>
        <end position="172"/>
    </location>
</feature>
<feature type="transmembrane region" description="Helical" evidence="1">
    <location>
        <begin position="340"/>
        <end position="360"/>
    </location>
</feature>
<protein>
    <submittedName>
        <fullName evidence="2">YjlA protein</fullName>
    </submittedName>
</protein>
<sequence>MLISFSAVFSIIFETNIEKFHSPYSNAVIILLTVLTELKNRITHRNELIHLNLKPLLYGVCSALFFAITFVLNRRMELSGGSWAWSSSLRYFFTLPFLLALVAGRRRLKPLLREMADKPWHWLLWGTVGFGLFYAPITFAAAYAPGWLTAGTWQITIISGSLLAPLFVTRIQGSQGLMVTRGKIPLRGLGLSLIILAGVALLQLEHAQRLSASQVLLGIVPVLIASFAYPLGNRKTMELCGGRLDVFQRILGMTLASMPFWALVALLGWKEAGLPSEGQLVQSAIVALSSGVVATVLFFRATDMVRHSMTGLAAVEATQSLEVLFALLGEMVILSAPAPAAISWAGIAVIIIGMVLHSLFSHSKPKKERKGKRGEVESISAAQ</sequence>
<evidence type="ECO:0000313" key="3">
    <source>
        <dbReference type="Proteomes" id="UP000019772"/>
    </source>
</evidence>
<dbReference type="PATRIC" id="fig|1268072.3.peg.1034"/>
<dbReference type="STRING" id="1268072.PSAB_04995"/>
<feature type="transmembrane region" description="Helical" evidence="1">
    <location>
        <begin position="281"/>
        <end position="299"/>
    </location>
</feature>
<dbReference type="HOGENOM" id="CLU_054358_0_0_9"/>